<keyword evidence="1" id="KW-0472">Membrane</keyword>
<dbReference type="PANTHER" id="PTHR35270">
    <property type="entry name" value="FUSELESS, ISOFORM A"/>
    <property type="match status" value="1"/>
</dbReference>
<feature type="transmembrane region" description="Helical" evidence="1">
    <location>
        <begin position="188"/>
        <end position="208"/>
    </location>
</feature>
<feature type="transmembrane region" description="Helical" evidence="1">
    <location>
        <begin position="133"/>
        <end position="150"/>
    </location>
</feature>
<gene>
    <name evidence="2" type="primary">109432868</name>
</gene>
<name>A0ABM1YCX2_AEDAL</name>
<sequence>MRGSIVGIEDGLSNPKPGNWHGLLLELLDNLYASFVIGPLVVGYWRGTWNLAGEYIYPQDLPTSLIVSLSVGVIGHLIFNIFQATLRRHLNADKHRLLFFFGSRLYTEIYGTICVNTWRGGWEMINLYGTHDVLYVVLITLGCALLLAMLKGLRNVTASPFVVVNDSRREYFDIPTYFKLTGSKEPGLYVLDCMFSVLVIGSLVVFVWRGLWVLLDLQLFPEDHALSAWASVLIGYGVTAVTFSLQPLMRWACDRLTGLWRVIVADLFLFFSFIGTINVWRGVWHLLDHYFLPDNVLLSNWITHGVSLLLLILLNCSNSVLVRGVYIDAEEPAGQCVVFPVYYIRLFFQKERTKKQRKLLESLGRAEYNNITSTLLEKKPNKPEQNHQINRNLEAVPLTLIDNPKSNGDHNTLDNRQ</sequence>
<dbReference type="InterPro" id="IPR032751">
    <property type="entry name" value="Fuseless"/>
</dbReference>
<accession>A0ABM1YCX2</accession>
<feature type="transmembrane region" description="Helical" evidence="1">
    <location>
        <begin position="228"/>
        <end position="246"/>
    </location>
</feature>
<feature type="transmembrane region" description="Helical" evidence="1">
    <location>
        <begin position="65"/>
        <end position="86"/>
    </location>
</feature>
<dbReference type="Pfam" id="PF15993">
    <property type="entry name" value="Fuseless"/>
    <property type="match status" value="1"/>
</dbReference>
<evidence type="ECO:0000313" key="2">
    <source>
        <dbReference type="EnsemblMetazoa" id="AALFPA23_007957.P10708"/>
    </source>
</evidence>
<reference evidence="3" key="1">
    <citation type="journal article" date="2015" name="Proc. Natl. Acad. Sci. U.S.A.">
        <title>Genome sequence of the Asian Tiger mosquito, Aedes albopictus, reveals insights into its biology, genetics, and evolution.</title>
        <authorList>
            <person name="Chen X.G."/>
            <person name="Jiang X."/>
            <person name="Gu J."/>
            <person name="Xu M."/>
            <person name="Wu Y."/>
            <person name="Deng Y."/>
            <person name="Zhang C."/>
            <person name="Bonizzoni M."/>
            <person name="Dermauw W."/>
            <person name="Vontas J."/>
            <person name="Armbruster P."/>
            <person name="Huang X."/>
            <person name="Yang Y."/>
            <person name="Zhang H."/>
            <person name="He W."/>
            <person name="Peng H."/>
            <person name="Liu Y."/>
            <person name="Wu K."/>
            <person name="Chen J."/>
            <person name="Lirakis M."/>
            <person name="Topalis P."/>
            <person name="Van Leeuwen T."/>
            <person name="Hall A.B."/>
            <person name="Jiang X."/>
            <person name="Thorpe C."/>
            <person name="Mueller R.L."/>
            <person name="Sun C."/>
            <person name="Waterhouse R.M."/>
            <person name="Yan G."/>
            <person name="Tu Z.J."/>
            <person name="Fang X."/>
            <person name="James A.A."/>
        </authorList>
    </citation>
    <scope>NUCLEOTIDE SEQUENCE [LARGE SCALE GENOMIC DNA]</scope>
    <source>
        <strain evidence="3">Foshan</strain>
    </source>
</reference>
<keyword evidence="1" id="KW-1133">Transmembrane helix</keyword>
<organism evidence="2 3">
    <name type="scientific">Aedes albopictus</name>
    <name type="common">Asian tiger mosquito</name>
    <name type="synonym">Stegomyia albopicta</name>
    <dbReference type="NCBI Taxonomy" id="7160"/>
    <lineage>
        <taxon>Eukaryota</taxon>
        <taxon>Metazoa</taxon>
        <taxon>Ecdysozoa</taxon>
        <taxon>Arthropoda</taxon>
        <taxon>Hexapoda</taxon>
        <taxon>Insecta</taxon>
        <taxon>Pterygota</taxon>
        <taxon>Neoptera</taxon>
        <taxon>Endopterygota</taxon>
        <taxon>Diptera</taxon>
        <taxon>Nematocera</taxon>
        <taxon>Culicoidea</taxon>
        <taxon>Culicidae</taxon>
        <taxon>Culicinae</taxon>
        <taxon>Aedini</taxon>
        <taxon>Aedes</taxon>
        <taxon>Stegomyia</taxon>
    </lineage>
</organism>
<evidence type="ECO:0000256" key="1">
    <source>
        <dbReference type="SAM" id="Phobius"/>
    </source>
</evidence>
<evidence type="ECO:0000313" key="3">
    <source>
        <dbReference type="Proteomes" id="UP000069940"/>
    </source>
</evidence>
<keyword evidence="1" id="KW-0812">Transmembrane</keyword>
<protein>
    <submittedName>
        <fullName evidence="2">Uncharacterized protein</fullName>
    </submittedName>
</protein>
<feature type="transmembrane region" description="Helical" evidence="1">
    <location>
        <begin position="258"/>
        <end position="281"/>
    </location>
</feature>
<dbReference type="PANTHER" id="PTHR35270:SF2">
    <property type="entry name" value="FUSELESS, ISOFORM A"/>
    <property type="match status" value="1"/>
</dbReference>
<dbReference type="EnsemblMetazoa" id="AALFPA23_007957.R10708">
    <property type="protein sequence ID" value="AALFPA23_007957.P10708"/>
    <property type="gene ID" value="AALFPA23_007957"/>
</dbReference>
<feature type="transmembrane region" description="Helical" evidence="1">
    <location>
        <begin position="301"/>
        <end position="322"/>
    </location>
</feature>
<reference evidence="2" key="2">
    <citation type="submission" date="2025-05" db="UniProtKB">
        <authorList>
            <consortium name="EnsemblMetazoa"/>
        </authorList>
    </citation>
    <scope>IDENTIFICATION</scope>
    <source>
        <strain evidence="2">Foshan</strain>
    </source>
</reference>
<feature type="transmembrane region" description="Helical" evidence="1">
    <location>
        <begin position="23"/>
        <end position="45"/>
    </location>
</feature>
<proteinExistence type="predicted"/>
<feature type="transmembrane region" description="Helical" evidence="1">
    <location>
        <begin position="98"/>
        <end position="118"/>
    </location>
</feature>
<dbReference type="Proteomes" id="UP000069940">
    <property type="component" value="Unassembled WGS sequence"/>
</dbReference>
<keyword evidence="3" id="KW-1185">Reference proteome</keyword>
<dbReference type="EnsemblMetazoa" id="AALFPA23_007957.R10706">
    <property type="protein sequence ID" value="AALFPA23_007957.P10706"/>
    <property type="gene ID" value="AALFPA23_007957"/>
</dbReference>